<organism evidence="5 6">
    <name type="scientific">Geosporobacter subterraneus DSM 17957</name>
    <dbReference type="NCBI Taxonomy" id="1121919"/>
    <lineage>
        <taxon>Bacteria</taxon>
        <taxon>Bacillati</taxon>
        <taxon>Bacillota</taxon>
        <taxon>Clostridia</taxon>
        <taxon>Peptostreptococcales</taxon>
        <taxon>Thermotaleaceae</taxon>
        <taxon>Geosporobacter</taxon>
    </lineage>
</organism>
<dbReference type="GO" id="GO:0031469">
    <property type="term" value="C:bacterial microcompartment"/>
    <property type="evidence" value="ECO:0007669"/>
    <property type="project" value="UniProtKB-SubCell"/>
</dbReference>
<dbReference type="PANTHER" id="PTHR33941:SF11">
    <property type="entry name" value="BACTERIAL MICROCOMPARTMENT SHELL PROTEIN PDUJ"/>
    <property type="match status" value="1"/>
</dbReference>
<dbReference type="SUPFAM" id="SSF143414">
    <property type="entry name" value="CcmK-like"/>
    <property type="match status" value="1"/>
</dbReference>
<dbReference type="PANTHER" id="PTHR33941">
    <property type="entry name" value="PROPANEDIOL UTILIZATION PROTEIN PDUA"/>
    <property type="match status" value="1"/>
</dbReference>
<proteinExistence type="inferred from homology"/>
<gene>
    <name evidence="5" type="ORF">SAMN02745975_02743</name>
</gene>
<name>A0A1M6LPS3_9FIRM</name>
<keyword evidence="6" id="KW-1185">Reference proteome</keyword>
<dbReference type="PROSITE" id="PS01139">
    <property type="entry name" value="BMC_1"/>
    <property type="match status" value="1"/>
</dbReference>
<evidence type="ECO:0000259" key="4">
    <source>
        <dbReference type="PROSITE" id="PS51930"/>
    </source>
</evidence>
<reference evidence="6" key="1">
    <citation type="submission" date="2016-11" db="EMBL/GenBank/DDBJ databases">
        <authorList>
            <person name="Varghese N."/>
            <person name="Submissions S."/>
        </authorList>
    </citation>
    <scope>NUCLEOTIDE SEQUENCE [LARGE SCALE GENOMIC DNA]</scope>
    <source>
        <strain evidence="6">DSM 17957</strain>
    </source>
</reference>
<accession>A0A1M6LPS3</accession>
<dbReference type="InterPro" id="IPR000249">
    <property type="entry name" value="BMC_dom"/>
</dbReference>
<dbReference type="STRING" id="1121919.SAMN02745975_02743"/>
<evidence type="ECO:0000256" key="1">
    <source>
        <dbReference type="ARBA" id="ARBA00023780"/>
    </source>
</evidence>
<evidence type="ECO:0000313" key="6">
    <source>
        <dbReference type="Proteomes" id="UP000184536"/>
    </source>
</evidence>
<dbReference type="OrthoDB" id="9812608at2"/>
<dbReference type="Proteomes" id="UP000184536">
    <property type="component" value="Unassembled WGS sequence"/>
</dbReference>
<evidence type="ECO:0000313" key="5">
    <source>
        <dbReference type="EMBL" id="SHJ73206.1"/>
    </source>
</evidence>
<dbReference type="AlphaFoldDB" id="A0A1M6LPS3"/>
<dbReference type="InterPro" id="IPR020808">
    <property type="entry name" value="Bact_microcomp_CS"/>
</dbReference>
<evidence type="ECO:0000256" key="2">
    <source>
        <dbReference type="ARBA" id="ARBA00024322"/>
    </source>
</evidence>
<dbReference type="SMART" id="SM00877">
    <property type="entry name" value="BMC"/>
    <property type="match status" value="1"/>
</dbReference>
<dbReference type="PROSITE" id="PS51930">
    <property type="entry name" value="BMC_2"/>
    <property type="match status" value="1"/>
</dbReference>
<dbReference type="Pfam" id="PF00936">
    <property type="entry name" value="BMC"/>
    <property type="match status" value="1"/>
</dbReference>
<sequence>MGEALGMIETKGLVGAIEAADAMTKSANVALLGYEKIGSGLITVMVRGDVGAVKAATDAGAAAAEKVGDLVSVHVIPRPHSDTEKILPKIKSE</sequence>
<dbReference type="InterPro" id="IPR044872">
    <property type="entry name" value="CcmK/CsoS1_BMC"/>
</dbReference>
<protein>
    <submittedName>
        <fullName evidence="5">BMC domain-containing protein</fullName>
    </submittedName>
</protein>
<dbReference type="InterPro" id="IPR037233">
    <property type="entry name" value="CcmK-like_sf"/>
</dbReference>
<comment type="subcellular location">
    <subcellularLocation>
        <location evidence="2">Bacterial microcompartment</location>
    </subcellularLocation>
</comment>
<dbReference type="InterPro" id="IPR050575">
    <property type="entry name" value="BMC_shell"/>
</dbReference>
<comment type="similarity">
    <text evidence="1">Belongs to the bacterial microcompartments protein family. CsoS1 subfamily.</text>
</comment>
<dbReference type="CDD" id="cd07045">
    <property type="entry name" value="BMC_CcmK_like"/>
    <property type="match status" value="1"/>
</dbReference>
<keyword evidence="3" id="KW-1283">Bacterial microcompartment</keyword>
<dbReference type="EMBL" id="FQZV01000038">
    <property type="protein sequence ID" value="SHJ73206.1"/>
    <property type="molecule type" value="Genomic_DNA"/>
</dbReference>
<feature type="domain" description="BMC" evidence="4">
    <location>
        <begin position="4"/>
        <end position="88"/>
    </location>
</feature>
<evidence type="ECO:0000256" key="3">
    <source>
        <dbReference type="ARBA" id="ARBA00024446"/>
    </source>
</evidence>
<dbReference type="Gene3D" id="3.30.70.1710">
    <property type="match status" value="1"/>
</dbReference>